<dbReference type="EMBL" id="LNCU01000039">
    <property type="protein sequence ID" value="KWV58200.1"/>
    <property type="molecule type" value="Genomic_DNA"/>
</dbReference>
<dbReference type="OrthoDB" id="8438645at2"/>
<reference evidence="1 2" key="1">
    <citation type="submission" date="2015-11" db="EMBL/GenBank/DDBJ databases">
        <title>Draft Genome Sequence of the Strain BR 10303 (Bradyrhizobium sp.) isolated from nodules of Centrolobium paraense.</title>
        <authorList>
            <person name="Zelli J.E."/>
            <person name="Simoes-Araujo J.L."/>
            <person name="Barauna A.C."/>
            <person name="Silva K."/>
        </authorList>
    </citation>
    <scope>NUCLEOTIDE SEQUENCE [LARGE SCALE GENOMIC DNA]</scope>
    <source>
        <strain evidence="1 2">BR 10303</strain>
    </source>
</reference>
<accession>A0A109K044</accession>
<evidence type="ECO:0000313" key="2">
    <source>
        <dbReference type="Proteomes" id="UP000057737"/>
    </source>
</evidence>
<organism evidence="1 2">
    <name type="scientific">Bradyrhizobium macuxiense</name>
    <dbReference type="NCBI Taxonomy" id="1755647"/>
    <lineage>
        <taxon>Bacteria</taxon>
        <taxon>Pseudomonadati</taxon>
        <taxon>Pseudomonadota</taxon>
        <taxon>Alphaproteobacteria</taxon>
        <taxon>Hyphomicrobiales</taxon>
        <taxon>Nitrobacteraceae</taxon>
        <taxon>Bradyrhizobium</taxon>
    </lineage>
</organism>
<keyword evidence="2" id="KW-1185">Reference proteome</keyword>
<proteinExistence type="predicted"/>
<gene>
    <name evidence="1" type="ORF">AS156_35965</name>
</gene>
<dbReference type="Proteomes" id="UP000057737">
    <property type="component" value="Unassembled WGS sequence"/>
</dbReference>
<name>A0A109K044_9BRAD</name>
<evidence type="ECO:0000313" key="1">
    <source>
        <dbReference type="EMBL" id="KWV58200.1"/>
    </source>
</evidence>
<protein>
    <submittedName>
        <fullName evidence="1">Uncharacterized protein</fullName>
    </submittedName>
</protein>
<comment type="caution">
    <text evidence="1">The sequence shown here is derived from an EMBL/GenBank/DDBJ whole genome shotgun (WGS) entry which is preliminary data.</text>
</comment>
<dbReference type="RefSeq" id="WP_066503933.1">
    <property type="nucleotide sequence ID" value="NZ_LNCU01000039.1"/>
</dbReference>
<dbReference type="AlphaFoldDB" id="A0A109K044"/>
<sequence length="223" mass="25674">MLATPIYIICSPSPQVGKTLIARLVSEFLVLKNGTAFSFDVNLREPSLLDYLPHITETADVTDTFGKVQLIDPLIVHDRVAKVIDLGCHAFDEFFKTCEEIRFMNETVRRYVLPIILFVAGTDRMSWRSYEMLRRQTPAGALVTVHNEFSLRGALPDIMDDGRVLRIPALPTFLKAYINRLSFSFTGYLRNEKDWSTELHQWIRGNYTLLRDLEMGAQVRRPY</sequence>